<dbReference type="STRING" id="1076256.A0A2H3CB30"/>
<dbReference type="Gene3D" id="3.40.532.10">
    <property type="entry name" value="Peptidase C12, ubiquitin carboxyl-terminal hydrolase"/>
    <property type="match status" value="1"/>
</dbReference>
<proteinExistence type="inferred from homology"/>
<dbReference type="EMBL" id="KZ293416">
    <property type="protein sequence ID" value="PBK76452.1"/>
    <property type="molecule type" value="Genomic_DNA"/>
</dbReference>
<dbReference type="EC" id="3.4.19.12" evidence="8"/>
<evidence type="ECO:0000256" key="6">
    <source>
        <dbReference type="ARBA" id="ARBA00022807"/>
    </source>
</evidence>
<dbReference type="PANTHER" id="PTHR10589:SF17">
    <property type="entry name" value="UBIQUITIN CARBOXYL-TERMINAL HYDROLASE"/>
    <property type="match status" value="1"/>
</dbReference>
<dbReference type="PRINTS" id="PR00707">
    <property type="entry name" value="UBCTHYDRLASE"/>
</dbReference>
<dbReference type="CDD" id="cd09616">
    <property type="entry name" value="Peptidase_C12_UCH_L1_L3"/>
    <property type="match status" value="1"/>
</dbReference>
<dbReference type="GO" id="GO:0005737">
    <property type="term" value="C:cytoplasm"/>
    <property type="evidence" value="ECO:0007669"/>
    <property type="project" value="TreeGrafter"/>
</dbReference>
<keyword evidence="6 7" id="KW-0788">Thiol protease</keyword>
<organism evidence="10 11">
    <name type="scientific">Armillaria solidipes</name>
    <dbReference type="NCBI Taxonomy" id="1076256"/>
    <lineage>
        <taxon>Eukaryota</taxon>
        <taxon>Fungi</taxon>
        <taxon>Dikarya</taxon>
        <taxon>Basidiomycota</taxon>
        <taxon>Agaricomycotina</taxon>
        <taxon>Agaricomycetes</taxon>
        <taxon>Agaricomycetidae</taxon>
        <taxon>Agaricales</taxon>
        <taxon>Marasmiineae</taxon>
        <taxon>Physalacriaceae</taxon>
        <taxon>Armillaria</taxon>
    </lineage>
</organism>
<name>A0A2H3CB30_9AGAR</name>
<dbReference type="AlphaFoldDB" id="A0A2H3CB30"/>
<reference evidence="11" key="1">
    <citation type="journal article" date="2017" name="Nat. Ecol. Evol.">
        <title>Genome expansion and lineage-specific genetic innovations in the forest pathogenic fungi Armillaria.</title>
        <authorList>
            <person name="Sipos G."/>
            <person name="Prasanna A.N."/>
            <person name="Walter M.C."/>
            <person name="O'Connor E."/>
            <person name="Balint B."/>
            <person name="Krizsan K."/>
            <person name="Kiss B."/>
            <person name="Hess J."/>
            <person name="Varga T."/>
            <person name="Slot J."/>
            <person name="Riley R."/>
            <person name="Boka B."/>
            <person name="Rigling D."/>
            <person name="Barry K."/>
            <person name="Lee J."/>
            <person name="Mihaltcheva S."/>
            <person name="LaButti K."/>
            <person name="Lipzen A."/>
            <person name="Waldron R."/>
            <person name="Moloney N.M."/>
            <person name="Sperisen C."/>
            <person name="Kredics L."/>
            <person name="Vagvoelgyi C."/>
            <person name="Patrignani A."/>
            <person name="Fitzpatrick D."/>
            <person name="Nagy I."/>
            <person name="Doyle S."/>
            <person name="Anderson J.B."/>
            <person name="Grigoriev I.V."/>
            <person name="Gueldener U."/>
            <person name="Muensterkoetter M."/>
            <person name="Nagy L.G."/>
        </authorList>
    </citation>
    <scope>NUCLEOTIDE SEQUENCE [LARGE SCALE GENOMIC DNA]</scope>
    <source>
        <strain evidence="11">28-4</strain>
    </source>
</reference>
<gene>
    <name evidence="10" type="ORF">ARMSODRAFT_1078583</name>
</gene>
<feature type="site" description="Transition state stabilizer" evidence="7">
    <location>
        <position position="97"/>
    </location>
</feature>
<feature type="active site" description="Proton donor" evidence="7">
    <location>
        <position position="177"/>
    </location>
</feature>
<dbReference type="InterPro" id="IPR038765">
    <property type="entry name" value="Papain-like_cys_pep_sf"/>
</dbReference>
<protein>
    <recommendedName>
        <fullName evidence="8">Ubiquitin carboxyl-terminal hydrolase</fullName>
        <ecNumber evidence="8">3.4.19.12</ecNumber>
    </recommendedName>
</protein>
<dbReference type="PROSITE" id="PS52048">
    <property type="entry name" value="UCH_DOMAIN"/>
    <property type="match status" value="1"/>
</dbReference>
<dbReference type="InterPro" id="IPR036959">
    <property type="entry name" value="Peptidase_C12_UCH_sf"/>
</dbReference>
<evidence type="ECO:0000259" key="9">
    <source>
        <dbReference type="PROSITE" id="PS52048"/>
    </source>
</evidence>
<dbReference type="GO" id="GO:0004843">
    <property type="term" value="F:cysteine-type deubiquitinase activity"/>
    <property type="evidence" value="ECO:0007669"/>
    <property type="project" value="UniProtKB-UniRule"/>
</dbReference>
<evidence type="ECO:0000313" key="10">
    <source>
        <dbReference type="EMBL" id="PBK76452.1"/>
    </source>
</evidence>
<comment type="similarity">
    <text evidence="2 7 8">Belongs to the peptidase C12 family.</text>
</comment>
<sequence>MATEEKEEYRKHYVPLESNPEVFTELIQNLGVDVLQFQDVYSVEEPDLMALVPRPVYALVLVFPTSDAYESQKKADEATRSAYAGKGDGEDAVWFRQTINNACGLYAILHAVCNGDVKNLIPSTSKLATLLDKVVPLDPVERARALEDSKELEEAHARAAAQGSTAAPNANDEVDYHYVAFVKSHKNNRLYEMDGRKKGPVDKGIKLKGDEDLFSEGGLSLVKEFIKREQDGNPNFSLMALVPVGSLTV</sequence>
<evidence type="ECO:0000256" key="8">
    <source>
        <dbReference type="RuleBase" id="RU361215"/>
    </source>
</evidence>
<evidence type="ECO:0000256" key="7">
    <source>
        <dbReference type="PROSITE-ProRule" id="PRU01393"/>
    </source>
</evidence>
<dbReference type="FunFam" id="3.40.532.10:FF:000006">
    <property type="entry name" value="Ubiquitin carboxyl-terminal hydrolase"/>
    <property type="match status" value="1"/>
</dbReference>
<keyword evidence="11" id="KW-1185">Reference proteome</keyword>
<evidence type="ECO:0000313" key="11">
    <source>
        <dbReference type="Proteomes" id="UP000218334"/>
    </source>
</evidence>
<keyword evidence="5 7" id="KW-0378">Hydrolase</keyword>
<evidence type="ECO:0000256" key="3">
    <source>
        <dbReference type="ARBA" id="ARBA00022670"/>
    </source>
</evidence>
<comment type="catalytic activity">
    <reaction evidence="1 7 8">
        <text>Thiol-dependent hydrolysis of ester, thioester, amide, peptide and isopeptide bonds formed by the C-terminal Gly of ubiquitin (a 76-residue protein attached to proteins as an intracellular targeting signal).</text>
        <dbReference type="EC" id="3.4.19.12"/>
    </reaction>
</comment>
<keyword evidence="4 7" id="KW-0833">Ubl conjugation pathway</keyword>
<dbReference type="PANTHER" id="PTHR10589">
    <property type="entry name" value="UBIQUITIN CARBOXYL-TERMINAL HYDROLASE"/>
    <property type="match status" value="1"/>
</dbReference>
<accession>A0A2H3CB30</accession>
<feature type="domain" description="UCH catalytic" evidence="9">
    <location>
        <begin position="12"/>
        <end position="243"/>
    </location>
</feature>
<dbReference type="GO" id="GO:0016579">
    <property type="term" value="P:protein deubiquitination"/>
    <property type="evidence" value="ECO:0007669"/>
    <property type="project" value="TreeGrafter"/>
</dbReference>
<dbReference type="SUPFAM" id="SSF54001">
    <property type="entry name" value="Cysteine proteinases"/>
    <property type="match status" value="1"/>
</dbReference>
<evidence type="ECO:0000256" key="1">
    <source>
        <dbReference type="ARBA" id="ARBA00000707"/>
    </source>
</evidence>
<evidence type="ECO:0000256" key="4">
    <source>
        <dbReference type="ARBA" id="ARBA00022786"/>
    </source>
</evidence>
<dbReference type="InterPro" id="IPR001578">
    <property type="entry name" value="Peptidase_C12_UCH"/>
</dbReference>
<dbReference type="GO" id="GO:0006511">
    <property type="term" value="P:ubiquitin-dependent protein catabolic process"/>
    <property type="evidence" value="ECO:0007669"/>
    <property type="project" value="UniProtKB-UniRule"/>
</dbReference>
<feature type="site" description="Important for enzyme activity" evidence="7">
    <location>
        <position position="194"/>
    </location>
</feature>
<dbReference type="Pfam" id="PF01088">
    <property type="entry name" value="Peptidase_C12"/>
    <property type="match status" value="1"/>
</dbReference>
<feature type="active site" description="Nucleophile" evidence="7">
    <location>
        <position position="103"/>
    </location>
</feature>
<dbReference type="Proteomes" id="UP000218334">
    <property type="component" value="Unassembled WGS sequence"/>
</dbReference>
<keyword evidence="3 7" id="KW-0645">Protease</keyword>
<evidence type="ECO:0000256" key="5">
    <source>
        <dbReference type="ARBA" id="ARBA00022801"/>
    </source>
</evidence>
<evidence type="ECO:0000256" key="2">
    <source>
        <dbReference type="ARBA" id="ARBA00009326"/>
    </source>
</evidence>